<evidence type="ECO:0008006" key="4">
    <source>
        <dbReference type="Google" id="ProtNLM"/>
    </source>
</evidence>
<dbReference type="Proteomes" id="UP000887013">
    <property type="component" value="Unassembled WGS sequence"/>
</dbReference>
<keyword evidence="1" id="KW-0732">Signal</keyword>
<name>A0A8X6UBH6_NEPPI</name>
<keyword evidence="3" id="KW-1185">Reference proteome</keyword>
<sequence length="106" mass="11987">MAVDDILRSWRRSLFRRGLLFFMCLDCCRWSPPVPPRSIASLPPSGALREAFFFDRFEACFLRSAVPCRVLFFSRVVLLVAPSGRLCAGLPLLFVVLSSNSKSLIF</sequence>
<proteinExistence type="predicted"/>
<evidence type="ECO:0000256" key="1">
    <source>
        <dbReference type="SAM" id="SignalP"/>
    </source>
</evidence>
<organism evidence="2 3">
    <name type="scientific">Nephila pilipes</name>
    <name type="common">Giant wood spider</name>
    <name type="synonym">Nephila maculata</name>
    <dbReference type="NCBI Taxonomy" id="299642"/>
    <lineage>
        <taxon>Eukaryota</taxon>
        <taxon>Metazoa</taxon>
        <taxon>Ecdysozoa</taxon>
        <taxon>Arthropoda</taxon>
        <taxon>Chelicerata</taxon>
        <taxon>Arachnida</taxon>
        <taxon>Araneae</taxon>
        <taxon>Araneomorphae</taxon>
        <taxon>Entelegynae</taxon>
        <taxon>Araneoidea</taxon>
        <taxon>Nephilidae</taxon>
        <taxon>Nephila</taxon>
    </lineage>
</organism>
<feature type="chain" id="PRO_5036462835" description="Secreted protein" evidence="1">
    <location>
        <begin position="31"/>
        <end position="106"/>
    </location>
</feature>
<feature type="signal peptide" evidence="1">
    <location>
        <begin position="1"/>
        <end position="30"/>
    </location>
</feature>
<accession>A0A8X6UBH6</accession>
<evidence type="ECO:0000313" key="2">
    <source>
        <dbReference type="EMBL" id="GFT97466.1"/>
    </source>
</evidence>
<evidence type="ECO:0000313" key="3">
    <source>
        <dbReference type="Proteomes" id="UP000887013"/>
    </source>
</evidence>
<dbReference type="EMBL" id="BMAW01026457">
    <property type="protein sequence ID" value="GFT97466.1"/>
    <property type="molecule type" value="Genomic_DNA"/>
</dbReference>
<comment type="caution">
    <text evidence="2">The sequence shown here is derived from an EMBL/GenBank/DDBJ whole genome shotgun (WGS) entry which is preliminary data.</text>
</comment>
<gene>
    <name evidence="2" type="ORF">NPIL_123041</name>
</gene>
<reference evidence="2" key="1">
    <citation type="submission" date="2020-08" db="EMBL/GenBank/DDBJ databases">
        <title>Multicomponent nature underlies the extraordinary mechanical properties of spider dragline silk.</title>
        <authorList>
            <person name="Kono N."/>
            <person name="Nakamura H."/>
            <person name="Mori M."/>
            <person name="Yoshida Y."/>
            <person name="Ohtoshi R."/>
            <person name="Malay A.D."/>
            <person name="Moran D.A.P."/>
            <person name="Tomita M."/>
            <person name="Numata K."/>
            <person name="Arakawa K."/>
        </authorList>
    </citation>
    <scope>NUCLEOTIDE SEQUENCE</scope>
</reference>
<protein>
    <recommendedName>
        <fullName evidence="4">Secreted protein</fullName>
    </recommendedName>
</protein>
<dbReference type="AlphaFoldDB" id="A0A8X6UBH6"/>